<dbReference type="AlphaFoldDB" id="A0A918J735"/>
<dbReference type="InterPro" id="IPR019853">
    <property type="entry name" value="GldB-like"/>
</dbReference>
<gene>
    <name evidence="1" type="primary">gldB</name>
    <name evidence="1" type="ORF">GCM10007383_38860</name>
</gene>
<accession>A0A918J735</accession>
<keyword evidence="1" id="KW-0449">Lipoprotein</keyword>
<reference evidence="1" key="2">
    <citation type="submission" date="2020-09" db="EMBL/GenBank/DDBJ databases">
        <authorList>
            <person name="Sun Q."/>
            <person name="Kim S."/>
        </authorList>
    </citation>
    <scope>NUCLEOTIDE SEQUENCE</scope>
    <source>
        <strain evidence="1">KCTC 12113</strain>
    </source>
</reference>
<protein>
    <submittedName>
        <fullName evidence="1">Gliding motility lipoprotein GldB</fullName>
    </submittedName>
</protein>
<evidence type="ECO:0000313" key="2">
    <source>
        <dbReference type="Proteomes" id="UP000634668"/>
    </source>
</evidence>
<dbReference type="Proteomes" id="UP000634668">
    <property type="component" value="Unassembled WGS sequence"/>
</dbReference>
<dbReference type="Pfam" id="PF25594">
    <property type="entry name" value="GldB_lipo"/>
    <property type="match status" value="1"/>
</dbReference>
<dbReference type="EMBL" id="BMWP01000059">
    <property type="protein sequence ID" value="GGW51716.1"/>
    <property type="molecule type" value="Genomic_DNA"/>
</dbReference>
<dbReference type="NCBIfam" id="TIGR03514">
    <property type="entry name" value="GldB_lipo"/>
    <property type="match status" value="1"/>
</dbReference>
<keyword evidence="2" id="KW-1185">Reference proteome</keyword>
<dbReference type="PROSITE" id="PS51257">
    <property type="entry name" value="PROKAR_LIPOPROTEIN"/>
    <property type="match status" value="1"/>
</dbReference>
<organism evidence="1 2">
    <name type="scientific">Arenibacter certesii</name>
    <dbReference type="NCBI Taxonomy" id="228955"/>
    <lineage>
        <taxon>Bacteria</taxon>
        <taxon>Pseudomonadati</taxon>
        <taxon>Bacteroidota</taxon>
        <taxon>Flavobacteriia</taxon>
        <taxon>Flavobacteriales</taxon>
        <taxon>Flavobacteriaceae</taxon>
        <taxon>Arenibacter</taxon>
    </lineage>
</organism>
<proteinExistence type="predicted"/>
<name>A0A918J735_9FLAO</name>
<dbReference type="RefSeq" id="WP_026814987.1">
    <property type="nucleotide sequence ID" value="NZ_BMWP01000059.1"/>
</dbReference>
<reference evidence="1" key="1">
    <citation type="journal article" date="2014" name="Int. J. Syst. Evol. Microbiol.">
        <title>Complete genome sequence of Corynebacterium casei LMG S-19264T (=DSM 44701T), isolated from a smear-ripened cheese.</title>
        <authorList>
            <consortium name="US DOE Joint Genome Institute (JGI-PGF)"/>
            <person name="Walter F."/>
            <person name="Albersmeier A."/>
            <person name="Kalinowski J."/>
            <person name="Ruckert C."/>
        </authorList>
    </citation>
    <scope>NUCLEOTIDE SEQUENCE</scope>
    <source>
        <strain evidence="1">KCTC 12113</strain>
    </source>
</reference>
<comment type="caution">
    <text evidence="1">The sequence shown here is derived from an EMBL/GenBank/DDBJ whole genome shotgun (WGS) entry which is preliminary data.</text>
</comment>
<sequence>MRSTIWVLSWVLIALYGCKETDKTAEEVAKINVKLEVSRFDREFADAKPEDISELKKSYPYLFPESYPDSVWVAKAQDTLQVQLQQEVKSVFPDFDSQLTELESLFRHIKYYYPNTPVPEVVTVTSDVDYNNRVILTDSLLLIGLDNYLGPSHEFYSVIPKFVANGLDKKFLQADVASAFAKKVIPSPKERTFLAKMIYYGKELYLKQALLPQAAEEVIIGYDPEQLEWATVNEEQVWRYFMERELLYSTDNKLGPRFLDPAPFSKFQLELDNESPGRLGRYIGWQIVKAFMDNNKVSLQEMLTLPEEALFKKSKFKPRKLD</sequence>
<evidence type="ECO:0000313" key="1">
    <source>
        <dbReference type="EMBL" id="GGW51716.1"/>
    </source>
</evidence>